<proteinExistence type="inferred from homology"/>
<dbReference type="CDD" id="cd17247">
    <property type="entry name" value="RMtype1_S_Eco2747I-TRD2-CR2_like"/>
    <property type="match status" value="1"/>
</dbReference>
<evidence type="ECO:0000259" key="4">
    <source>
        <dbReference type="Pfam" id="PF01420"/>
    </source>
</evidence>
<accession>A0A5B0GTM5</accession>
<dbReference type="GO" id="GO:0004519">
    <property type="term" value="F:endonuclease activity"/>
    <property type="evidence" value="ECO:0007669"/>
    <property type="project" value="UniProtKB-KW"/>
</dbReference>
<name>A0A5B0GTM5_9BURK</name>
<dbReference type="RefSeq" id="WP_149672870.1">
    <property type="nucleotide sequence ID" value="NZ_VTUZ01000020.1"/>
</dbReference>
<dbReference type="SUPFAM" id="SSF116734">
    <property type="entry name" value="DNA methylase specificity domain"/>
    <property type="match status" value="2"/>
</dbReference>
<dbReference type="Gene3D" id="1.10.287.1120">
    <property type="entry name" value="Bipartite methylase S protein"/>
    <property type="match status" value="1"/>
</dbReference>
<protein>
    <submittedName>
        <fullName evidence="5">Restriction endonuclease subunit S</fullName>
    </submittedName>
</protein>
<gene>
    <name evidence="5" type="ORF">FVF58_26950</name>
</gene>
<evidence type="ECO:0000256" key="3">
    <source>
        <dbReference type="ARBA" id="ARBA00023125"/>
    </source>
</evidence>
<dbReference type="Gene3D" id="3.90.220.20">
    <property type="entry name" value="DNA methylase specificity domains"/>
    <property type="match status" value="2"/>
</dbReference>
<comment type="caution">
    <text evidence="5">The sequence shown here is derived from an EMBL/GenBank/DDBJ whole genome shotgun (WGS) entry which is preliminary data.</text>
</comment>
<keyword evidence="5" id="KW-0378">Hydrolase</keyword>
<dbReference type="InterPro" id="IPR044946">
    <property type="entry name" value="Restrct_endonuc_typeI_TRD_sf"/>
</dbReference>
<dbReference type="GO" id="GO:0003677">
    <property type="term" value="F:DNA binding"/>
    <property type="evidence" value="ECO:0007669"/>
    <property type="project" value="UniProtKB-KW"/>
</dbReference>
<sequence length="446" mass="49223">MSLRRYSKYKESGVEWLGKVPSHWTVMAIKLLSPVQRGASPRPIDDAKFFDDEGQYAWVRIADVSASNGTLRETTQRMSELGSSLSVKIEPGELFVSIAGTVGKPCISSIKACIHDGFVYFPRLRIPPEFLYRVFEAGQCYAGLGKWGTQLNLNTDTIGSIRIAVPPSDDLSGILNFLDRETGKIDSLIAEQEKLLILLAEKRQATISQAVTRGLNPDAPMKDSGVAWLGEVPARWRVMPVRYVAKIGNGSTPNRDNPGYWTEGIYPWLNSSVVNQDVVLESEQFVTASALQECHLPIIEPPAVLLGITGQGRTRGMAATLMFEATINQHVAYIKPEERIVRVEFLRRVFDMAYQYLRTESDGGGSTKGAITCEQVGRLSIPIPEIDEQLAITAFLHAETNKLDILKAESERAIDLLKERRSALIAAAVTGKIDVRERSSVMEAAA</sequence>
<evidence type="ECO:0000256" key="2">
    <source>
        <dbReference type="ARBA" id="ARBA00022747"/>
    </source>
</evidence>
<reference evidence="5 6" key="1">
    <citation type="submission" date="2019-08" db="EMBL/GenBank/DDBJ databases">
        <title>Paraburkholderia sp. DCY113.</title>
        <authorList>
            <person name="Kang J."/>
        </authorList>
    </citation>
    <scope>NUCLEOTIDE SEQUENCE [LARGE SCALE GENOMIC DNA]</scope>
    <source>
        <strain evidence="5 6">DCY113</strain>
    </source>
</reference>
<dbReference type="Proteomes" id="UP000325273">
    <property type="component" value="Unassembled WGS sequence"/>
</dbReference>
<evidence type="ECO:0000256" key="1">
    <source>
        <dbReference type="ARBA" id="ARBA00010923"/>
    </source>
</evidence>
<dbReference type="AlphaFoldDB" id="A0A5B0GTM5"/>
<organism evidence="5 6">
    <name type="scientific">Paraburkholderia panacisoli</name>
    <dbReference type="NCBI Taxonomy" id="2603818"/>
    <lineage>
        <taxon>Bacteria</taxon>
        <taxon>Pseudomonadati</taxon>
        <taxon>Pseudomonadota</taxon>
        <taxon>Betaproteobacteria</taxon>
        <taxon>Burkholderiales</taxon>
        <taxon>Burkholderiaceae</taxon>
        <taxon>Paraburkholderia</taxon>
    </lineage>
</organism>
<keyword evidence="2" id="KW-0680">Restriction system</keyword>
<dbReference type="PANTHER" id="PTHR30408">
    <property type="entry name" value="TYPE-1 RESTRICTION ENZYME ECOKI SPECIFICITY PROTEIN"/>
    <property type="match status" value="1"/>
</dbReference>
<dbReference type="PANTHER" id="PTHR30408:SF12">
    <property type="entry name" value="TYPE I RESTRICTION ENZYME MJAVIII SPECIFICITY SUBUNIT"/>
    <property type="match status" value="1"/>
</dbReference>
<keyword evidence="6" id="KW-1185">Reference proteome</keyword>
<keyword evidence="5" id="KW-0540">Nuclease</keyword>
<keyword evidence="5" id="KW-0255">Endonuclease</keyword>
<dbReference type="GO" id="GO:0009307">
    <property type="term" value="P:DNA restriction-modification system"/>
    <property type="evidence" value="ECO:0007669"/>
    <property type="project" value="UniProtKB-KW"/>
</dbReference>
<evidence type="ECO:0000313" key="5">
    <source>
        <dbReference type="EMBL" id="KAA1006219.1"/>
    </source>
</evidence>
<dbReference type="CDD" id="cd17283">
    <property type="entry name" value="RMtype1_S_Hpy180ORF7835P_TRD2-CR2_like"/>
    <property type="match status" value="1"/>
</dbReference>
<comment type="similarity">
    <text evidence="1">Belongs to the type-I restriction system S methylase family.</text>
</comment>
<evidence type="ECO:0000313" key="6">
    <source>
        <dbReference type="Proteomes" id="UP000325273"/>
    </source>
</evidence>
<keyword evidence="3" id="KW-0238">DNA-binding</keyword>
<dbReference type="Pfam" id="PF01420">
    <property type="entry name" value="Methylase_S"/>
    <property type="match status" value="1"/>
</dbReference>
<dbReference type="InterPro" id="IPR052021">
    <property type="entry name" value="Type-I_RS_S_subunit"/>
</dbReference>
<feature type="domain" description="Type I restriction modification DNA specificity" evidence="4">
    <location>
        <begin position="235"/>
        <end position="410"/>
    </location>
</feature>
<dbReference type="InterPro" id="IPR000055">
    <property type="entry name" value="Restrct_endonuc_typeI_TRD"/>
</dbReference>
<dbReference type="EMBL" id="VTUZ01000020">
    <property type="protein sequence ID" value="KAA1006219.1"/>
    <property type="molecule type" value="Genomic_DNA"/>
</dbReference>